<sequence length="90" mass="10028">MKAVQMLKSGLLTWGKSTRRNVACKEAVAGPSPSFLKNRRRVNEVGDEMVFRVLTETGREIHFEASSASNLQLWVHGINLITKQATSGVW</sequence>
<evidence type="ECO:0000313" key="2">
    <source>
        <dbReference type="EMBL" id="KAJ6417486.1"/>
    </source>
</evidence>
<dbReference type="AlphaFoldDB" id="A0AAD6K5R3"/>
<dbReference type="PROSITE" id="PS50003">
    <property type="entry name" value="PH_DOMAIN"/>
    <property type="match status" value="1"/>
</dbReference>
<dbReference type="EMBL" id="JAPFFJ010000011">
    <property type="protein sequence ID" value="KAJ6417486.1"/>
    <property type="molecule type" value="Genomic_DNA"/>
</dbReference>
<accession>A0AAD6K5R3</accession>
<dbReference type="SUPFAM" id="SSF50729">
    <property type="entry name" value="PH domain-like"/>
    <property type="match status" value="1"/>
</dbReference>
<evidence type="ECO:0000313" key="3">
    <source>
        <dbReference type="Proteomes" id="UP001162972"/>
    </source>
</evidence>
<proteinExistence type="predicted"/>
<organism evidence="2 3">
    <name type="scientific">Salix udensis</name>
    <dbReference type="NCBI Taxonomy" id="889485"/>
    <lineage>
        <taxon>Eukaryota</taxon>
        <taxon>Viridiplantae</taxon>
        <taxon>Streptophyta</taxon>
        <taxon>Embryophyta</taxon>
        <taxon>Tracheophyta</taxon>
        <taxon>Spermatophyta</taxon>
        <taxon>Magnoliopsida</taxon>
        <taxon>eudicotyledons</taxon>
        <taxon>Gunneridae</taxon>
        <taxon>Pentapetalae</taxon>
        <taxon>rosids</taxon>
        <taxon>fabids</taxon>
        <taxon>Malpighiales</taxon>
        <taxon>Salicaceae</taxon>
        <taxon>Saliceae</taxon>
        <taxon>Salix</taxon>
    </lineage>
</organism>
<dbReference type="InterPro" id="IPR011993">
    <property type="entry name" value="PH-like_dom_sf"/>
</dbReference>
<gene>
    <name evidence="2" type="ORF">OIU84_003248</name>
</gene>
<keyword evidence="3" id="KW-1185">Reference proteome</keyword>
<protein>
    <recommendedName>
        <fullName evidence="1">PH domain-containing protein</fullName>
    </recommendedName>
</protein>
<feature type="domain" description="PH" evidence="1">
    <location>
        <begin position="1"/>
        <end position="83"/>
    </location>
</feature>
<reference evidence="2 3" key="1">
    <citation type="journal article" date="2023" name="Int. J. Mol. Sci.">
        <title>De Novo Assembly and Annotation of 11 Diverse Shrub Willow (Salix) Genomes Reveals Novel Gene Organization in Sex-Linked Regions.</title>
        <authorList>
            <person name="Hyden B."/>
            <person name="Feng K."/>
            <person name="Yates T.B."/>
            <person name="Jawdy S."/>
            <person name="Cereghino C."/>
            <person name="Smart L.B."/>
            <person name="Muchero W."/>
        </authorList>
    </citation>
    <scope>NUCLEOTIDE SEQUENCE [LARGE SCALE GENOMIC DNA]</scope>
    <source>
        <tissue evidence="2">Shoot tip</tissue>
    </source>
</reference>
<name>A0AAD6K5R3_9ROSI</name>
<dbReference type="Gene3D" id="2.30.29.30">
    <property type="entry name" value="Pleckstrin-homology domain (PH domain)/Phosphotyrosine-binding domain (PTB)"/>
    <property type="match status" value="1"/>
</dbReference>
<dbReference type="InterPro" id="IPR001849">
    <property type="entry name" value="PH_domain"/>
</dbReference>
<evidence type="ECO:0000259" key="1">
    <source>
        <dbReference type="PROSITE" id="PS50003"/>
    </source>
</evidence>
<comment type="caution">
    <text evidence="2">The sequence shown here is derived from an EMBL/GenBank/DDBJ whole genome shotgun (WGS) entry which is preliminary data.</text>
</comment>
<dbReference type="Proteomes" id="UP001162972">
    <property type="component" value="Chromosome 11"/>
</dbReference>